<dbReference type="Gene3D" id="3.60.10.10">
    <property type="entry name" value="Endonuclease/exonuclease/phosphatase"/>
    <property type="match status" value="1"/>
</dbReference>
<protein>
    <recommendedName>
        <fullName evidence="3">Endonuclease/exonuclease/phosphatase domain-containing protein</fullName>
    </recommendedName>
</protein>
<evidence type="ECO:0000313" key="1">
    <source>
        <dbReference type="EMBL" id="KAJ0199276.1"/>
    </source>
</evidence>
<dbReference type="PANTHER" id="PTHR33710:SF64">
    <property type="entry name" value="ENDONUCLEASE_EXONUCLEASE_PHOSPHATASE DOMAIN-CONTAINING PROTEIN"/>
    <property type="match status" value="1"/>
</dbReference>
<sequence length="231" mass="27095">MIGRWEGIQGDTIFANVYGPHAPTEKKKLWEAILQIKRDRGGTWVVFGDFNTVMRKDEKYNSQFCPHSAFHFNRFIRKAGLNDIRMGGHRYTYFCQTNIKLSKLDGFLVCNNFLQIFLATSVTTLPRETLDHYPIILKTSLPDFRNPPFCFFNSWMSREGFDNIVIQAWHNFKGFGTPNQFLAAKLKFLKNEIKKWRAKDYPSELLELKRIKERVHAIDYGRTTDSQRIEG</sequence>
<organism evidence="1 2">
    <name type="scientific">Lactuca sativa</name>
    <name type="common">Garden lettuce</name>
    <dbReference type="NCBI Taxonomy" id="4236"/>
    <lineage>
        <taxon>Eukaryota</taxon>
        <taxon>Viridiplantae</taxon>
        <taxon>Streptophyta</taxon>
        <taxon>Embryophyta</taxon>
        <taxon>Tracheophyta</taxon>
        <taxon>Spermatophyta</taxon>
        <taxon>Magnoliopsida</taxon>
        <taxon>eudicotyledons</taxon>
        <taxon>Gunneridae</taxon>
        <taxon>Pentapetalae</taxon>
        <taxon>asterids</taxon>
        <taxon>campanulids</taxon>
        <taxon>Asterales</taxon>
        <taxon>Asteraceae</taxon>
        <taxon>Cichorioideae</taxon>
        <taxon>Cichorieae</taxon>
        <taxon>Lactucinae</taxon>
        <taxon>Lactuca</taxon>
    </lineage>
</organism>
<gene>
    <name evidence="1" type="ORF">LSAT_V11C600300440</name>
</gene>
<dbReference type="PANTHER" id="PTHR33710">
    <property type="entry name" value="BNAC02G09200D PROTEIN"/>
    <property type="match status" value="1"/>
</dbReference>
<comment type="caution">
    <text evidence="1">The sequence shown here is derived from an EMBL/GenBank/DDBJ whole genome shotgun (WGS) entry which is preliminary data.</text>
</comment>
<keyword evidence="2" id="KW-1185">Reference proteome</keyword>
<evidence type="ECO:0000313" key="2">
    <source>
        <dbReference type="Proteomes" id="UP000235145"/>
    </source>
</evidence>
<proteinExistence type="predicted"/>
<dbReference type="SUPFAM" id="SSF56219">
    <property type="entry name" value="DNase I-like"/>
    <property type="match status" value="1"/>
</dbReference>
<dbReference type="AlphaFoldDB" id="A0A9R1V463"/>
<accession>A0A9R1V463</accession>
<dbReference type="InterPro" id="IPR036691">
    <property type="entry name" value="Endo/exonu/phosph_ase_sf"/>
</dbReference>
<evidence type="ECO:0008006" key="3">
    <source>
        <dbReference type="Google" id="ProtNLM"/>
    </source>
</evidence>
<dbReference type="Proteomes" id="UP000235145">
    <property type="component" value="Unassembled WGS sequence"/>
</dbReference>
<dbReference type="EMBL" id="NBSK02000006">
    <property type="protein sequence ID" value="KAJ0199276.1"/>
    <property type="molecule type" value="Genomic_DNA"/>
</dbReference>
<reference evidence="1 2" key="1">
    <citation type="journal article" date="2017" name="Nat. Commun.">
        <title>Genome assembly with in vitro proximity ligation data and whole-genome triplication in lettuce.</title>
        <authorList>
            <person name="Reyes-Chin-Wo S."/>
            <person name="Wang Z."/>
            <person name="Yang X."/>
            <person name="Kozik A."/>
            <person name="Arikit S."/>
            <person name="Song C."/>
            <person name="Xia L."/>
            <person name="Froenicke L."/>
            <person name="Lavelle D.O."/>
            <person name="Truco M.J."/>
            <person name="Xia R."/>
            <person name="Zhu S."/>
            <person name="Xu C."/>
            <person name="Xu H."/>
            <person name="Xu X."/>
            <person name="Cox K."/>
            <person name="Korf I."/>
            <person name="Meyers B.C."/>
            <person name="Michelmore R.W."/>
        </authorList>
    </citation>
    <scope>NUCLEOTIDE SEQUENCE [LARGE SCALE GENOMIC DNA]</scope>
    <source>
        <strain evidence="2">cv. Salinas</strain>
        <tissue evidence="1">Seedlings</tissue>
    </source>
</reference>
<name>A0A9R1V463_LACSA</name>